<protein>
    <submittedName>
        <fullName evidence="1">Uncharacterized protein</fullName>
    </submittedName>
</protein>
<dbReference type="RefSeq" id="WP_329780573.1">
    <property type="nucleotide sequence ID" value="NZ_JAYJJR010000016.1"/>
</dbReference>
<sequence length="95" mass="10019">MPAALPWHVTAACRTQRPDALAAAAASTGQYESGSAENGDDVISLRFLACSPTMPGVKTEARAAVMRRFGRFVDSAEVLTLYREADGAVFDAATI</sequence>
<proteinExistence type="predicted"/>
<dbReference type="EMBL" id="JAYJJR010000016">
    <property type="protein sequence ID" value="MEB3023469.1"/>
    <property type="molecule type" value="Genomic_DNA"/>
</dbReference>
<organism evidence="1 2">
    <name type="scientific">[Mycobacterium] crassicus</name>
    <dbReference type="NCBI Taxonomy" id="2872309"/>
    <lineage>
        <taxon>Bacteria</taxon>
        <taxon>Bacillati</taxon>
        <taxon>Actinomycetota</taxon>
        <taxon>Actinomycetes</taxon>
        <taxon>Mycobacteriales</taxon>
        <taxon>Mycobacteriaceae</taxon>
        <taxon>Mycolicibacter</taxon>
    </lineage>
</organism>
<comment type="caution">
    <text evidence="1">The sequence shown here is derived from an EMBL/GenBank/DDBJ whole genome shotgun (WGS) entry which is preliminary data.</text>
</comment>
<name>A0ABU5XMP3_9MYCO</name>
<gene>
    <name evidence="1" type="ORF">K6T79_20810</name>
</gene>
<dbReference type="Proteomes" id="UP001299596">
    <property type="component" value="Unassembled WGS sequence"/>
</dbReference>
<evidence type="ECO:0000313" key="1">
    <source>
        <dbReference type="EMBL" id="MEB3023469.1"/>
    </source>
</evidence>
<reference evidence="1 2" key="1">
    <citation type="submission" date="2023-12" db="EMBL/GenBank/DDBJ databases">
        <title>Description of new species of Mycobacterium terrae complex isolated from sewage at the Sao Paulo Zoological Park Foundation in Brazil.</title>
        <authorList>
            <person name="Romagnoli C.L."/>
            <person name="Conceicao E.C."/>
            <person name="Machado E."/>
            <person name="Barreto L.B.P.F."/>
            <person name="Sharma A."/>
            <person name="Silva N.M."/>
            <person name="Marques L.E."/>
            <person name="Juliana M.A."/>
            <person name="Lourenco M.C.S."/>
            <person name="Digiampietri L.A."/>
            <person name="Suffys P.N."/>
            <person name="Viana-Niero C."/>
        </authorList>
    </citation>
    <scope>NUCLEOTIDE SEQUENCE [LARGE SCALE GENOMIC DNA]</scope>
    <source>
        <strain evidence="1 2">MYC098</strain>
    </source>
</reference>
<evidence type="ECO:0000313" key="2">
    <source>
        <dbReference type="Proteomes" id="UP001299596"/>
    </source>
</evidence>
<keyword evidence="2" id="KW-1185">Reference proteome</keyword>
<accession>A0ABU5XMP3</accession>